<feature type="chain" id="PRO_5015544718" evidence="4">
    <location>
        <begin position="23"/>
        <end position="310"/>
    </location>
</feature>
<dbReference type="AlphaFoldDB" id="A0A2T2NKK5"/>
<keyword evidence="2" id="KW-1015">Disulfide bond</keyword>
<organism evidence="5 6">
    <name type="scientific">Corynespora cassiicola Philippines</name>
    <dbReference type="NCBI Taxonomy" id="1448308"/>
    <lineage>
        <taxon>Eukaryota</taxon>
        <taxon>Fungi</taxon>
        <taxon>Dikarya</taxon>
        <taxon>Ascomycota</taxon>
        <taxon>Pezizomycotina</taxon>
        <taxon>Dothideomycetes</taxon>
        <taxon>Pleosporomycetidae</taxon>
        <taxon>Pleosporales</taxon>
        <taxon>Corynesporascaceae</taxon>
        <taxon>Corynespora</taxon>
    </lineage>
</organism>
<evidence type="ECO:0000313" key="5">
    <source>
        <dbReference type="EMBL" id="PSN65786.1"/>
    </source>
</evidence>
<protein>
    <submittedName>
        <fullName evidence="5">Alpha/beta-hydrolase</fullName>
    </submittedName>
</protein>
<dbReference type="PANTHER" id="PTHR33630">
    <property type="entry name" value="CUTINASE RV1984C-RELATED-RELATED"/>
    <property type="match status" value="1"/>
</dbReference>
<dbReference type="Pfam" id="PF01083">
    <property type="entry name" value="Cutinase"/>
    <property type="match status" value="1"/>
</dbReference>
<dbReference type="Proteomes" id="UP000240883">
    <property type="component" value="Unassembled WGS sequence"/>
</dbReference>
<dbReference type="Gene3D" id="3.40.50.1820">
    <property type="entry name" value="alpha/beta hydrolase"/>
    <property type="match status" value="1"/>
</dbReference>
<feature type="signal peptide" evidence="4">
    <location>
        <begin position="1"/>
        <end position="22"/>
    </location>
</feature>
<dbReference type="PANTHER" id="PTHR33630:SF13">
    <property type="entry name" value="ACETYLXYLAN ESTERASE"/>
    <property type="match status" value="1"/>
</dbReference>
<evidence type="ECO:0000256" key="3">
    <source>
        <dbReference type="SAM" id="MobiDB-lite"/>
    </source>
</evidence>
<dbReference type="SUPFAM" id="SSF53474">
    <property type="entry name" value="alpha/beta-Hydrolases"/>
    <property type="match status" value="1"/>
</dbReference>
<name>A0A2T2NKK5_CORCC</name>
<keyword evidence="1 5" id="KW-0378">Hydrolase</keyword>
<dbReference type="SMART" id="SM01110">
    <property type="entry name" value="Cutinase"/>
    <property type="match status" value="1"/>
</dbReference>
<evidence type="ECO:0000256" key="2">
    <source>
        <dbReference type="ARBA" id="ARBA00023157"/>
    </source>
</evidence>
<dbReference type="OrthoDB" id="2586582at2759"/>
<dbReference type="InterPro" id="IPR000675">
    <property type="entry name" value="Cutinase/axe"/>
</dbReference>
<accession>A0A2T2NKK5</accession>
<gene>
    <name evidence="5" type="ORF">BS50DRAFT_574305</name>
</gene>
<reference evidence="5 6" key="1">
    <citation type="journal article" date="2018" name="Front. Microbiol.">
        <title>Genome-Wide Analysis of Corynespora cassiicola Leaf Fall Disease Putative Effectors.</title>
        <authorList>
            <person name="Lopez D."/>
            <person name="Ribeiro S."/>
            <person name="Label P."/>
            <person name="Fumanal B."/>
            <person name="Venisse J.S."/>
            <person name="Kohler A."/>
            <person name="de Oliveira R.R."/>
            <person name="Labutti K."/>
            <person name="Lipzen A."/>
            <person name="Lail K."/>
            <person name="Bauer D."/>
            <person name="Ohm R.A."/>
            <person name="Barry K.W."/>
            <person name="Spatafora J."/>
            <person name="Grigoriev I.V."/>
            <person name="Martin F.M."/>
            <person name="Pujade-Renaud V."/>
        </authorList>
    </citation>
    <scope>NUCLEOTIDE SEQUENCE [LARGE SCALE GENOMIC DNA]</scope>
    <source>
        <strain evidence="5 6">Philippines</strain>
    </source>
</reference>
<proteinExistence type="predicted"/>
<keyword evidence="6" id="KW-1185">Reference proteome</keyword>
<evidence type="ECO:0000256" key="4">
    <source>
        <dbReference type="SAM" id="SignalP"/>
    </source>
</evidence>
<keyword evidence="4" id="KW-0732">Signal</keyword>
<feature type="region of interest" description="Disordered" evidence="3">
    <location>
        <begin position="255"/>
        <end position="276"/>
    </location>
</feature>
<sequence>MSVRALLTTLFVVLLHARPSLSLCLRPEEDCAWINDYETSECQSTHMFMARGSTSPYPGHLAELMRLICDGVEGTCGFENIVYPASNAKGQWCNSAKEGTLNGQAQLRNYTERCPDSKMVVLGFSQGGSVVWDMLGGGGGVHVMGCDQEIVEGLDANTIPGSKIAAAVSWGPTVRSAHQNFTVKGGDRFDGIAARTNSSLEGLHAFGDRIREYCQPRDPICAPSSGKTDMSKHLDYFDQWNQEAADWVLKLVQPATTPSTNNTGNDANSEGPAGGLHESSAKALKALHADSWYTVVLKALYLGVVLFVLV</sequence>
<dbReference type="EMBL" id="KZ678136">
    <property type="protein sequence ID" value="PSN65786.1"/>
    <property type="molecule type" value="Genomic_DNA"/>
</dbReference>
<dbReference type="GO" id="GO:0052689">
    <property type="term" value="F:carboxylic ester hydrolase activity"/>
    <property type="evidence" value="ECO:0007669"/>
    <property type="project" value="UniProtKB-ARBA"/>
</dbReference>
<dbReference type="InterPro" id="IPR029058">
    <property type="entry name" value="AB_hydrolase_fold"/>
</dbReference>
<feature type="compositionally biased region" description="Polar residues" evidence="3">
    <location>
        <begin position="255"/>
        <end position="268"/>
    </location>
</feature>
<evidence type="ECO:0000256" key="1">
    <source>
        <dbReference type="ARBA" id="ARBA00022801"/>
    </source>
</evidence>
<evidence type="ECO:0000313" key="6">
    <source>
        <dbReference type="Proteomes" id="UP000240883"/>
    </source>
</evidence>